<dbReference type="InterPro" id="IPR012675">
    <property type="entry name" value="Beta-grasp_dom_sf"/>
</dbReference>
<dbReference type="PANTHER" id="PTHR34472:SF1">
    <property type="entry name" value="SULFUR CARRIER PROTEIN THIS"/>
    <property type="match status" value="1"/>
</dbReference>
<evidence type="ECO:0000313" key="1">
    <source>
        <dbReference type="EMBL" id="WND02287.1"/>
    </source>
</evidence>
<dbReference type="EMBL" id="CP123872">
    <property type="protein sequence ID" value="WND02287.1"/>
    <property type="molecule type" value="Genomic_DNA"/>
</dbReference>
<protein>
    <submittedName>
        <fullName evidence="1">Sulfur carrier protein ThiS</fullName>
    </submittedName>
</protein>
<dbReference type="Gene3D" id="3.10.20.30">
    <property type="match status" value="1"/>
</dbReference>
<keyword evidence="2" id="KW-1185">Reference proteome</keyword>
<name>A0AA52H9A1_9PROT</name>
<dbReference type="Proteomes" id="UP001268683">
    <property type="component" value="Chromosome"/>
</dbReference>
<dbReference type="Pfam" id="PF02597">
    <property type="entry name" value="ThiS"/>
    <property type="match status" value="1"/>
</dbReference>
<proteinExistence type="predicted"/>
<evidence type="ECO:0000313" key="2">
    <source>
        <dbReference type="Proteomes" id="UP001268683"/>
    </source>
</evidence>
<dbReference type="InterPro" id="IPR003749">
    <property type="entry name" value="ThiS/MoaD-like"/>
</dbReference>
<gene>
    <name evidence="1" type="primary">thiS</name>
    <name evidence="1" type="ORF">QGN29_12085</name>
</gene>
<dbReference type="InterPro" id="IPR010035">
    <property type="entry name" value="Thi_S"/>
</dbReference>
<dbReference type="NCBIfam" id="TIGR01683">
    <property type="entry name" value="thiS"/>
    <property type="match status" value="1"/>
</dbReference>
<dbReference type="InterPro" id="IPR016155">
    <property type="entry name" value="Mopterin_synth/thiamin_S_b"/>
</dbReference>
<organism evidence="1 2">
    <name type="scientific">Temperatibacter marinus</name>
    <dbReference type="NCBI Taxonomy" id="1456591"/>
    <lineage>
        <taxon>Bacteria</taxon>
        <taxon>Pseudomonadati</taxon>
        <taxon>Pseudomonadota</taxon>
        <taxon>Alphaproteobacteria</taxon>
        <taxon>Kordiimonadales</taxon>
        <taxon>Temperatibacteraceae</taxon>
        <taxon>Temperatibacter</taxon>
    </lineage>
</organism>
<dbReference type="SUPFAM" id="SSF54285">
    <property type="entry name" value="MoaD/ThiS"/>
    <property type="match status" value="1"/>
</dbReference>
<reference evidence="1" key="1">
    <citation type="submission" date="2023-04" db="EMBL/GenBank/DDBJ databases">
        <title>Complete genome sequence of Temperatibacter marinus.</title>
        <authorList>
            <person name="Rong J.-C."/>
            <person name="Yi M.-L."/>
            <person name="Zhao Q."/>
        </authorList>
    </citation>
    <scope>NUCLEOTIDE SEQUENCE</scope>
    <source>
        <strain evidence="1">NBRC 110045</strain>
    </source>
</reference>
<dbReference type="KEGG" id="tmk:QGN29_12085"/>
<sequence length="66" mass="7186">MNITLNGDPKEVEGPQSLNDLLLSLSLDPKKVAVERNREIVPKSTFGQVDLQDGDQLEIVHFIGGG</sequence>
<dbReference type="CDD" id="cd00565">
    <property type="entry name" value="Ubl_ThiS"/>
    <property type="match status" value="1"/>
</dbReference>
<accession>A0AA52H9A1</accession>
<dbReference type="AlphaFoldDB" id="A0AA52H9A1"/>
<dbReference type="PANTHER" id="PTHR34472">
    <property type="entry name" value="SULFUR CARRIER PROTEIN THIS"/>
    <property type="match status" value="1"/>
</dbReference>